<evidence type="ECO:0000259" key="5">
    <source>
        <dbReference type="Pfam" id="PF00370"/>
    </source>
</evidence>
<dbReference type="GO" id="GO:0005975">
    <property type="term" value="P:carbohydrate metabolic process"/>
    <property type="evidence" value="ECO:0007669"/>
    <property type="project" value="InterPro"/>
</dbReference>
<sequence>NPQLWWKALTEALDELSSHKISAISIAGQQHGMIALDKDGAVIRDALLWNDTRSDKAAEDLNGEIPDIALRTGSQLVASFTASKVRWLADSEKANANRVAAIALPHDWLSWKLSGAKSMETLFTDRSDASGTGYFDSRKNEYCLDILATAIRTNQEIILPKIIAPNQFGATSTNSIPIAAGAGDNAGAALGLGASLGDLVISLGTSGTAFAISKSSTHDSSGEVAGFADATGNFLPLACTLNAAKIFKTVAKSLSLSFEEFSSYALSAKVGAEGLRIIPHFDGERTPNKPSAKGSFIGITHSNFTKENIARAAIEGVIAGMIYAAKAFEKQGVSYSRILLIGGAAKNSAVQQISADLFGRTICVPPIGEYVADGAAKQAAW</sequence>
<evidence type="ECO:0000259" key="6">
    <source>
        <dbReference type="Pfam" id="PF02782"/>
    </source>
</evidence>
<keyword evidence="2 4" id="KW-0808">Transferase</keyword>
<evidence type="ECO:0000313" key="8">
    <source>
        <dbReference type="Proteomes" id="UP000740727"/>
    </source>
</evidence>
<feature type="domain" description="Carbohydrate kinase FGGY C-terminal" evidence="6">
    <location>
        <begin position="199"/>
        <end position="381"/>
    </location>
</feature>
<name>A0A965GEH6_9PROT</name>
<evidence type="ECO:0000256" key="1">
    <source>
        <dbReference type="ARBA" id="ARBA00009156"/>
    </source>
</evidence>
<comment type="caution">
    <text evidence="7">The sequence shown here is derived from an EMBL/GenBank/DDBJ whole genome shotgun (WGS) entry which is preliminary data.</text>
</comment>
<gene>
    <name evidence="7" type="ORF">EBT44_06525</name>
</gene>
<dbReference type="GO" id="GO:0016301">
    <property type="term" value="F:kinase activity"/>
    <property type="evidence" value="ECO:0007669"/>
    <property type="project" value="UniProtKB-KW"/>
</dbReference>
<dbReference type="PROSITE" id="PS00445">
    <property type="entry name" value="FGGY_KINASES_2"/>
    <property type="match status" value="1"/>
</dbReference>
<dbReference type="Pfam" id="PF00370">
    <property type="entry name" value="FGGY_N"/>
    <property type="match status" value="1"/>
</dbReference>
<feature type="non-terminal residue" evidence="7">
    <location>
        <position position="1"/>
    </location>
</feature>
<feature type="domain" description="Carbohydrate kinase FGGY N-terminal" evidence="5">
    <location>
        <begin position="3"/>
        <end position="191"/>
    </location>
</feature>
<dbReference type="SUPFAM" id="SSF53067">
    <property type="entry name" value="Actin-like ATPase domain"/>
    <property type="match status" value="2"/>
</dbReference>
<dbReference type="InterPro" id="IPR050406">
    <property type="entry name" value="FGGY_Carb_Kinase"/>
</dbReference>
<dbReference type="PANTHER" id="PTHR43095">
    <property type="entry name" value="SUGAR KINASE"/>
    <property type="match status" value="1"/>
</dbReference>
<dbReference type="Proteomes" id="UP000740727">
    <property type="component" value="Unassembled WGS sequence"/>
</dbReference>
<keyword evidence="3 4" id="KW-0418">Kinase</keyword>
<dbReference type="InterPro" id="IPR043129">
    <property type="entry name" value="ATPase_NBD"/>
</dbReference>
<dbReference type="PANTHER" id="PTHR43095:SF5">
    <property type="entry name" value="XYLULOSE KINASE"/>
    <property type="match status" value="1"/>
</dbReference>
<accession>A0A965GEH6</accession>
<evidence type="ECO:0000256" key="2">
    <source>
        <dbReference type="ARBA" id="ARBA00022679"/>
    </source>
</evidence>
<dbReference type="InterPro" id="IPR018484">
    <property type="entry name" value="FGGY_N"/>
</dbReference>
<dbReference type="InterPro" id="IPR018483">
    <property type="entry name" value="Carb_kinase_FGGY_CS"/>
</dbReference>
<comment type="similarity">
    <text evidence="1 4">Belongs to the FGGY kinase family.</text>
</comment>
<reference evidence="7" key="1">
    <citation type="submission" date="2018-10" db="EMBL/GenBank/DDBJ databases">
        <title>Iterative Subtractive Binning of Freshwater Chronoseries Metagenomes Recovers Nearly Complete Genomes from over Four Hundred Novel Species.</title>
        <authorList>
            <person name="Rodriguez-R L.M."/>
            <person name="Tsementzi D."/>
            <person name="Luo C."/>
            <person name="Konstantinidis K.T."/>
        </authorList>
    </citation>
    <scope>NUCLEOTIDE SEQUENCE</scope>
    <source>
        <strain evidence="7">WB5_2A_028</strain>
    </source>
</reference>
<dbReference type="Pfam" id="PF02782">
    <property type="entry name" value="FGGY_C"/>
    <property type="match status" value="1"/>
</dbReference>
<dbReference type="EMBL" id="RFXN01000150">
    <property type="protein sequence ID" value="NBR94459.1"/>
    <property type="molecule type" value="Genomic_DNA"/>
</dbReference>
<evidence type="ECO:0000256" key="3">
    <source>
        <dbReference type="ARBA" id="ARBA00022777"/>
    </source>
</evidence>
<proteinExistence type="inferred from homology"/>
<organism evidence="7 8">
    <name type="scientific">Candidatus Fonsibacter lacus</name>
    <dbReference type="NCBI Taxonomy" id="2576439"/>
    <lineage>
        <taxon>Bacteria</taxon>
        <taxon>Pseudomonadati</taxon>
        <taxon>Pseudomonadota</taxon>
        <taxon>Alphaproteobacteria</taxon>
        <taxon>Candidatus Pelagibacterales</taxon>
        <taxon>Candidatus Pelagibacterales incertae sedis</taxon>
        <taxon>Candidatus Fonsibacter</taxon>
    </lineage>
</organism>
<dbReference type="AlphaFoldDB" id="A0A965GEH6"/>
<dbReference type="InterPro" id="IPR018485">
    <property type="entry name" value="FGGY_C"/>
</dbReference>
<evidence type="ECO:0000313" key="7">
    <source>
        <dbReference type="EMBL" id="NBR94459.1"/>
    </source>
</evidence>
<evidence type="ECO:0000256" key="4">
    <source>
        <dbReference type="RuleBase" id="RU003733"/>
    </source>
</evidence>
<dbReference type="Gene3D" id="3.30.420.40">
    <property type="match status" value="2"/>
</dbReference>
<dbReference type="GO" id="GO:0016773">
    <property type="term" value="F:phosphotransferase activity, alcohol group as acceptor"/>
    <property type="evidence" value="ECO:0007669"/>
    <property type="project" value="InterPro"/>
</dbReference>
<protein>
    <submittedName>
        <fullName evidence="7">Xylulose kinase</fullName>
    </submittedName>
</protein>